<keyword evidence="1" id="KW-0349">Heme</keyword>
<comment type="caution">
    <text evidence="6">The sequence shown here is derived from an EMBL/GenBank/DDBJ whole genome shotgun (WGS) entry which is preliminary data.</text>
</comment>
<dbReference type="Pfam" id="PF00970">
    <property type="entry name" value="FAD_binding_6"/>
    <property type="match status" value="1"/>
</dbReference>
<dbReference type="InterPro" id="IPR039261">
    <property type="entry name" value="FNR_nucleotide-bd"/>
</dbReference>
<keyword evidence="3" id="KW-0479">Metal-binding</keyword>
<keyword evidence="6" id="KW-0560">Oxidoreductase</keyword>
<dbReference type="PRINTS" id="PR00409">
    <property type="entry name" value="PHDIOXRDTASE"/>
</dbReference>
<dbReference type="GO" id="GO:0046872">
    <property type="term" value="F:metal ion binding"/>
    <property type="evidence" value="ECO:0007669"/>
    <property type="project" value="UniProtKB-KW"/>
</dbReference>
<keyword evidence="4" id="KW-0408">Iron</keyword>
<dbReference type="CDD" id="cd06184">
    <property type="entry name" value="flavohem_like_fad_nad_binding"/>
    <property type="match status" value="1"/>
</dbReference>
<dbReference type="AlphaFoldDB" id="A0A1V4SY05"/>
<keyword evidence="2" id="KW-0813">Transport</keyword>
<evidence type="ECO:0000259" key="5">
    <source>
        <dbReference type="PROSITE" id="PS51384"/>
    </source>
</evidence>
<dbReference type="GO" id="GO:0071500">
    <property type="term" value="P:cellular response to nitrosative stress"/>
    <property type="evidence" value="ECO:0007669"/>
    <property type="project" value="TreeGrafter"/>
</dbReference>
<dbReference type="Gene3D" id="3.40.50.80">
    <property type="entry name" value="Nucleotide-binding domain of ferredoxin-NADP reductase (FNR) module"/>
    <property type="match status" value="1"/>
</dbReference>
<evidence type="ECO:0000256" key="3">
    <source>
        <dbReference type="ARBA" id="ARBA00022723"/>
    </source>
</evidence>
<protein>
    <submittedName>
        <fullName evidence="6">Flavohemoprotein</fullName>
        <ecNumber evidence="6">1.14.12.17</ecNumber>
    </submittedName>
</protein>
<evidence type="ECO:0000256" key="2">
    <source>
        <dbReference type="ARBA" id="ARBA00022621"/>
    </source>
</evidence>
<gene>
    <name evidence="6" type="primary">hmp_1</name>
    <name evidence="6" type="ORF">CLTHE_06240</name>
</gene>
<dbReference type="PANTHER" id="PTHR43396">
    <property type="entry name" value="FLAVOHEMOPROTEIN"/>
    <property type="match status" value="1"/>
</dbReference>
<evidence type="ECO:0000256" key="1">
    <source>
        <dbReference type="ARBA" id="ARBA00022617"/>
    </source>
</evidence>
<dbReference type="RefSeq" id="WP_080021964.1">
    <property type="nucleotide sequence ID" value="NZ_LTAY01000023.1"/>
</dbReference>
<dbReference type="SUPFAM" id="SSF63380">
    <property type="entry name" value="Riboflavin synthase domain-like"/>
    <property type="match status" value="1"/>
</dbReference>
<evidence type="ECO:0000256" key="4">
    <source>
        <dbReference type="ARBA" id="ARBA00023004"/>
    </source>
</evidence>
<dbReference type="InterPro" id="IPR017938">
    <property type="entry name" value="Riboflavin_synthase-like_b-brl"/>
</dbReference>
<dbReference type="GO" id="GO:0071949">
    <property type="term" value="F:FAD binding"/>
    <property type="evidence" value="ECO:0007669"/>
    <property type="project" value="TreeGrafter"/>
</dbReference>
<feature type="domain" description="FAD-binding FR-type" evidence="5">
    <location>
        <begin position="14"/>
        <end position="120"/>
    </location>
</feature>
<dbReference type="PROSITE" id="PS51384">
    <property type="entry name" value="FAD_FR"/>
    <property type="match status" value="1"/>
</dbReference>
<dbReference type="InterPro" id="IPR017927">
    <property type="entry name" value="FAD-bd_FR_type"/>
</dbReference>
<dbReference type="GO" id="GO:0046210">
    <property type="term" value="P:nitric oxide catabolic process"/>
    <property type="evidence" value="ECO:0007669"/>
    <property type="project" value="TreeGrafter"/>
</dbReference>
<dbReference type="PRINTS" id="PR00371">
    <property type="entry name" value="FPNCR"/>
</dbReference>
<dbReference type="InterPro" id="IPR001433">
    <property type="entry name" value="OxRdtase_FAD/NAD-bd"/>
</dbReference>
<dbReference type="EMBL" id="LTAY01000023">
    <property type="protein sequence ID" value="OPX49527.1"/>
    <property type="molecule type" value="Genomic_DNA"/>
</dbReference>
<dbReference type="Proteomes" id="UP000191448">
    <property type="component" value="Unassembled WGS sequence"/>
</dbReference>
<dbReference type="EC" id="1.14.12.17" evidence="6"/>
<dbReference type="PANTHER" id="PTHR43396:SF3">
    <property type="entry name" value="FLAVOHEMOPROTEIN"/>
    <property type="match status" value="1"/>
</dbReference>
<dbReference type="InterPro" id="IPR001709">
    <property type="entry name" value="Flavoprot_Pyr_Nucl_cyt_Rdtase"/>
</dbReference>
<dbReference type="SUPFAM" id="SSF52343">
    <property type="entry name" value="Ferredoxin reductase-like, C-terminal NADP-linked domain"/>
    <property type="match status" value="1"/>
</dbReference>
<evidence type="ECO:0000313" key="7">
    <source>
        <dbReference type="Proteomes" id="UP000191448"/>
    </source>
</evidence>
<dbReference type="GO" id="GO:0008941">
    <property type="term" value="F:nitric oxide dioxygenase NAD(P)H activity"/>
    <property type="evidence" value="ECO:0007669"/>
    <property type="project" value="UniProtKB-EC"/>
</dbReference>
<dbReference type="Gene3D" id="2.40.30.10">
    <property type="entry name" value="Translation factors"/>
    <property type="match status" value="1"/>
</dbReference>
<dbReference type="GO" id="GO:0005344">
    <property type="term" value="F:oxygen carrier activity"/>
    <property type="evidence" value="ECO:0007669"/>
    <property type="project" value="UniProtKB-KW"/>
</dbReference>
<dbReference type="OrthoDB" id="9801223at2"/>
<reference evidence="6 7" key="1">
    <citation type="submission" date="2016-02" db="EMBL/GenBank/DDBJ databases">
        <title>Genome sequence of Clostridium thermobutyricum DSM 4928.</title>
        <authorList>
            <person name="Poehlein A."/>
            <person name="Daniel R."/>
        </authorList>
    </citation>
    <scope>NUCLEOTIDE SEQUENCE [LARGE SCALE GENOMIC DNA]</scope>
    <source>
        <strain evidence="6 7">DSM 4928</strain>
    </source>
</reference>
<dbReference type="Pfam" id="PF00175">
    <property type="entry name" value="NAD_binding_1"/>
    <property type="match status" value="1"/>
</dbReference>
<organism evidence="6 7">
    <name type="scientific">Clostridium thermobutyricum DSM 4928</name>
    <dbReference type="NCBI Taxonomy" id="1121339"/>
    <lineage>
        <taxon>Bacteria</taxon>
        <taxon>Bacillati</taxon>
        <taxon>Bacillota</taxon>
        <taxon>Clostridia</taxon>
        <taxon>Eubacteriales</taxon>
        <taxon>Clostridiaceae</taxon>
        <taxon>Clostridium</taxon>
    </lineage>
</organism>
<evidence type="ECO:0000313" key="6">
    <source>
        <dbReference type="EMBL" id="OPX49527.1"/>
    </source>
</evidence>
<proteinExistence type="predicted"/>
<sequence length="251" mass="29245">MNEVLDRVENYTWNGFRDFVVYKKVYESKDIISLYLKGNDDLGLAEMKPGQFIGIKVKTEDDEIKKVVRMYSLSSTPKDDFYRVTIKIVEGGKLTTYLDKNLKEGDLLEVMMPKGNFKLEKEKINRPIVLLGGGIGVTPVYSMLKDIDDSKDTYFIYSLRNKDSECFLEDVRSYKNSNNTKVNIFFTRPLNNEKLGIDYDFQGRISEEWIKNNLPLDGEFFFCGNKGFIDTVKEALENLKVDKDRIHYEFF</sequence>
<name>A0A1V4SY05_9CLOT</name>
<keyword evidence="2" id="KW-0561">Oxygen transport</keyword>
<dbReference type="InterPro" id="IPR008333">
    <property type="entry name" value="Cbr1-like_FAD-bd_dom"/>
</dbReference>
<accession>A0A1V4SY05</accession>